<dbReference type="EMBL" id="JAVDBT010000008">
    <property type="protein sequence ID" value="MDQ2066759.1"/>
    <property type="molecule type" value="Genomic_DNA"/>
</dbReference>
<dbReference type="InterPro" id="IPR011010">
    <property type="entry name" value="DNA_brk_join_enz"/>
</dbReference>
<evidence type="ECO:0000313" key="7">
    <source>
        <dbReference type="Proteomes" id="UP001239680"/>
    </source>
</evidence>
<keyword evidence="3" id="KW-0238">DNA-binding</keyword>
<reference evidence="6 7" key="1">
    <citation type="submission" date="2023-08" db="EMBL/GenBank/DDBJ databases">
        <title>Characterization of two Paracoccaceae strains isolated from Phycosphere and proposal of Xinfangfangia lacusdiani sp. nov.</title>
        <authorList>
            <person name="Deng Y."/>
            <person name="Zhang Y.Q."/>
        </authorList>
    </citation>
    <scope>NUCLEOTIDE SEQUENCE [LARGE SCALE GENOMIC DNA]</scope>
    <source>
        <strain evidence="6 7">CPCC 101601</strain>
    </source>
</reference>
<evidence type="ECO:0000256" key="1">
    <source>
        <dbReference type="ARBA" id="ARBA00008857"/>
    </source>
</evidence>
<proteinExistence type="inferred from homology"/>
<dbReference type="SUPFAM" id="SSF56349">
    <property type="entry name" value="DNA breaking-rejoining enzymes"/>
    <property type="match status" value="1"/>
</dbReference>
<dbReference type="InterPro" id="IPR002104">
    <property type="entry name" value="Integrase_catalytic"/>
</dbReference>
<dbReference type="RefSeq" id="WP_306680470.1">
    <property type="nucleotide sequence ID" value="NZ_JAVDBT010000008.1"/>
</dbReference>
<dbReference type="Gene3D" id="1.10.443.10">
    <property type="entry name" value="Intergrase catalytic core"/>
    <property type="match status" value="1"/>
</dbReference>
<feature type="domain" description="Tyr recombinase" evidence="5">
    <location>
        <begin position="166"/>
        <end position="343"/>
    </location>
</feature>
<keyword evidence="4" id="KW-0233">DNA recombination</keyword>
<comment type="similarity">
    <text evidence="1">Belongs to the 'phage' integrase family.</text>
</comment>
<dbReference type="PROSITE" id="PS51898">
    <property type="entry name" value="TYR_RECOMBINASE"/>
    <property type="match status" value="1"/>
</dbReference>
<dbReference type="InterPro" id="IPR013762">
    <property type="entry name" value="Integrase-like_cat_sf"/>
</dbReference>
<dbReference type="PANTHER" id="PTHR30349:SF41">
    <property type="entry name" value="INTEGRASE_RECOMBINASE PROTEIN MJ0367-RELATED"/>
    <property type="match status" value="1"/>
</dbReference>
<organism evidence="6 7">
    <name type="scientific">Pseudogemmobacter lacusdianii</name>
    <dbReference type="NCBI Taxonomy" id="3069608"/>
    <lineage>
        <taxon>Bacteria</taxon>
        <taxon>Pseudomonadati</taxon>
        <taxon>Pseudomonadota</taxon>
        <taxon>Alphaproteobacteria</taxon>
        <taxon>Rhodobacterales</taxon>
        <taxon>Paracoccaceae</taxon>
        <taxon>Pseudogemmobacter</taxon>
    </lineage>
</organism>
<evidence type="ECO:0000256" key="4">
    <source>
        <dbReference type="ARBA" id="ARBA00023172"/>
    </source>
</evidence>
<dbReference type="PANTHER" id="PTHR30349">
    <property type="entry name" value="PHAGE INTEGRASE-RELATED"/>
    <property type="match status" value="1"/>
</dbReference>
<evidence type="ECO:0000313" key="6">
    <source>
        <dbReference type="EMBL" id="MDQ2066759.1"/>
    </source>
</evidence>
<keyword evidence="2" id="KW-0229">DNA integration</keyword>
<accession>A0ABU0VYB9</accession>
<protein>
    <submittedName>
        <fullName evidence="6">Site-specific integrase</fullName>
    </submittedName>
</protein>
<dbReference type="InterPro" id="IPR050090">
    <property type="entry name" value="Tyrosine_recombinase_XerCD"/>
</dbReference>
<gene>
    <name evidence="6" type="ORF">Q9295_10250</name>
</gene>
<name>A0ABU0VYB9_9RHOB</name>
<sequence length="352" mass="39810">MNLFKKPGSPFWWGSYTVDGKQHRFSTKRPFSDKTGAMKVLAQEYNRHQNEAQFGQKPQISLQAAMDRVVASVDGKTQESYKTSRDRWLGQGAFNVKGHWSLDPAMPLSKLNQHHLEDHLVARSQEGLKANSIIVEVRFIQRVCNMLAPRFEVNRDLIFNKPKPFAKTRYLSDEEVQAVMNSLRDKAPSPAYVKALDLMIFLLNTGVRLHEATALEWSAISFPRKTIEVYRDKTDILSLIPMSRATEEVLQRLHNQPRPFENMSRAIRILRTAIDTHCNTNATIVRQRGKATIHTLRDTYATRLDMAGVSLGKIAKLLGHTSIKMASKYAQTESRDAVAAALAVLDAQPKVA</sequence>
<dbReference type="Pfam" id="PF00589">
    <property type="entry name" value="Phage_integrase"/>
    <property type="match status" value="1"/>
</dbReference>
<dbReference type="CDD" id="cd00796">
    <property type="entry name" value="INT_Rci_Hp1_C"/>
    <property type="match status" value="1"/>
</dbReference>
<comment type="caution">
    <text evidence="6">The sequence shown here is derived from an EMBL/GenBank/DDBJ whole genome shotgun (WGS) entry which is preliminary data.</text>
</comment>
<evidence type="ECO:0000256" key="2">
    <source>
        <dbReference type="ARBA" id="ARBA00022908"/>
    </source>
</evidence>
<keyword evidence="7" id="KW-1185">Reference proteome</keyword>
<evidence type="ECO:0000259" key="5">
    <source>
        <dbReference type="PROSITE" id="PS51898"/>
    </source>
</evidence>
<dbReference type="Proteomes" id="UP001239680">
    <property type="component" value="Unassembled WGS sequence"/>
</dbReference>
<evidence type="ECO:0000256" key="3">
    <source>
        <dbReference type="ARBA" id="ARBA00023125"/>
    </source>
</evidence>